<evidence type="ECO:0000256" key="1">
    <source>
        <dbReference type="ARBA" id="ARBA00006494"/>
    </source>
</evidence>
<proteinExistence type="inferred from homology"/>
<organism evidence="7 8">
    <name type="scientific">Gnomoniopsis smithogilvyi</name>
    <dbReference type="NCBI Taxonomy" id="1191159"/>
    <lineage>
        <taxon>Eukaryota</taxon>
        <taxon>Fungi</taxon>
        <taxon>Dikarya</taxon>
        <taxon>Ascomycota</taxon>
        <taxon>Pezizomycotina</taxon>
        <taxon>Sordariomycetes</taxon>
        <taxon>Sordariomycetidae</taxon>
        <taxon>Diaporthales</taxon>
        <taxon>Gnomoniaceae</taxon>
        <taxon>Gnomoniopsis</taxon>
    </lineage>
</organism>
<evidence type="ECO:0000313" key="7">
    <source>
        <dbReference type="EMBL" id="KAJ4392028.1"/>
    </source>
</evidence>
<dbReference type="GO" id="GO:0004602">
    <property type="term" value="F:glutathione peroxidase activity"/>
    <property type="evidence" value="ECO:0007669"/>
    <property type="project" value="TreeGrafter"/>
</dbReference>
<accession>A0A9W9CXB7</accession>
<dbReference type="GO" id="GO:0004364">
    <property type="term" value="F:glutathione transferase activity"/>
    <property type="evidence" value="ECO:0007669"/>
    <property type="project" value="UniProtKB-UniRule"/>
</dbReference>
<evidence type="ECO:0000313" key="8">
    <source>
        <dbReference type="Proteomes" id="UP001140453"/>
    </source>
</evidence>
<reference evidence="7" key="1">
    <citation type="submission" date="2022-10" db="EMBL/GenBank/DDBJ databases">
        <title>Tapping the CABI collections for fungal endophytes: first genome assemblies for Collariella, Neodidymelliopsis, Ascochyta clinopodiicola, Didymella pomorum, Didymosphaeria variabile, Neocosmospora piperis and Neocucurbitaria cava.</title>
        <authorList>
            <person name="Hill R."/>
        </authorList>
    </citation>
    <scope>NUCLEOTIDE SEQUENCE</scope>
    <source>
        <strain evidence="7">IMI 355082</strain>
    </source>
</reference>
<evidence type="ECO:0000256" key="3">
    <source>
        <dbReference type="ARBA" id="ARBA00047960"/>
    </source>
</evidence>
<dbReference type="Gene3D" id="3.40.30.10">
    <property type="entry name" value="Glutaredoxin"/>
    <property type="match status" value="1"/>
</dbReference>
<dbReference type="PANTHER" id="PTHR42943:SF13">
    <property type="entry name" value="GLUTATHIONE S-TRANSFERASE KAPPA-RELATED"/>
    <property type="match status" value="1"/>
</dbReference>
<comment type="similarity">
    <text evidence="1 4">Belongs to the GST superfamily. Kappa family.</text>
</comment>
<dbReference type="AlphaFoldDB" id="A0A9W9CXB7"/>
<feature type="domain" description="DSBA-like thioredoxin" evidence="6">
    <location>
        <begin position="5"/>
        <end position="206"/>
    </location>
</feature>
<dbReference type="InterPro" id="IPR036249">
    <property type="entry name" value="Thioredoxin-like_sf"/>
</dbReference>
<feature type="active site" description="Nucleophile" evidence="5">
    <location>
        <position position="13"/>
    </location>
</feature>
<dbReference type="Proteomes" id="UP001140453">
    <property type="component" value="Unassembled WGS sequence"/>
</dbReference>
<comment type="caution">
    <text evidence="7">The sequence shown here is derived from an EMBL/GenBank/DDBJ whole genome shotgun (WGS) entry which is preliminary data.</text>
</comment>
<dbReference type="GO" id="GO:0005777">
    <property type="term" value="C:peroxisome"/>
    <property type="evidence" value="ECO:0007669"/>
    <property type="project" value="TreeGrafter"/>
</dbReference>
<dbReference type="InterPro" id="IPR001853">
    <property type="entry name" value="DSBA-like_thioredoxin_dom"/>
</dbReference>
<dbReference type="GO" id="GO:0005739">
    <property type="term" value="C:mitochondrion"/>
    <property type="evidence" value="ECO:0007669"/>
    <property type="project" value="TreeGrafter"/>
</dbReference>
<evidence type="ECO:0000256" key="2">
    <source>
        <dbReference type="ARBA" id="ARBA00022679"/>
    </source>
</evidence>
<keyword evidence="8" id="KW-1185">Reference proteome</keyword>
<dbReference type="SUPFAM" id="SSF52833">
    <property type="entry name" value="Thioredoxin-like"/>
    <property type="match status" value="1"/>
</dbReference>
<keyword evidence="2 4" id="KW-0808">Transferase</keyword>
<dbReference type="PIRSF" id="PIRSF006386">
    <property type="entry name" value="HCCAis_GSTk"/>
    <property type="match status" value="1"/>
</dbReference>
<evidence type="ECO:0000256" key="4">
    <source>
        <dbReference type="PIRNR" id="PIRNR006386"/>
    </source>
</evidence>
<evidence type="ECO:0000256" key="5">
    <source>
        <dbReference type="PIRSR" id="PIRSR006386-1"/>
    </source>
</evidence>
<dbReference type="GO" id="GO:0006749">
    <property type="term" value="P:glutathione metabolic process"/>
    <property type="evidence" value="ECO:0007669"/>
    <property type="project" value="TreeGrafter"/>
</dbReference>
<dbReference type="EC" id="2.5.1.18" evidence="4"/>
<dbReference type="FunFam" id="3.40.30.10:FF:000096">
    <property type="entry name" value="Glutathione S-transferase kappa"/>
    <property type="match status" value="1"/>
</dbReference>
<dbReference type="Pfam" id="PF01323">
    <property type="entry name" value="DSBA"/>
    <property type="match status" value="1"/>
</dbReference>
<gene>
    <name evidence="7" type="ORF">N0V93_005649</name>
</gene>
<dbReference type="InterPro" id="IPR051924">
    <property type="entry name" value="GST_Kappa/NadH"/>
</dbReference>
<dbReference type="EMBL" id="JAPEVB010000003">
    <property type="protein sequence ID" value="KAJ4392028.1"/>
    <property type="molecule type" value="Genomic_DNA"/>
</dbReference>
<protein>
    <recommendedName>
        <fullName evidence="4">Glutathione S-transferase kappa</fullName>
        <ecNumber evidence="4">2.5.1.18</ecNumber>
    </recommendedName>
</protein>
<name>A0A9W9CXB7_9PEZI</name>
<evidence type="ECO:0000259" key="6">
    <source>
        <dbReference type="Pfam" id="PF01323"/>
    </source>
</evidence>
<dbReference type="OrthoDB" id="4664297at2759"/>
<comment type="catalytic activity">
    <reaction evidence="3 4">
        <text>RX + glutathione = an S-substituted glutathione + a halide anion + H(+)</text>
        <dbReference type="Rhea" id="RHEA:16437"/>
        <dbReference type="ChEBI" id="CHEBI:15378"/>
        <dbReference type="ChEBI" id="CHEBI:16042"/>
        <dbReference type="ChEBI" id="CHEBI:17792"/>
        <dbReference type="ChEBI" id="CHEBI:57925"/>
        <dbReference type="ChEBI" id="CHEBI:90779"/>
        <dbReference type="EC" id="2.5.1.18"/>
    </reaction>
</comment>
<dbReference type="PANTHER" id="PTHR42943">
    <property type="entry name" value="GLUTATHIONE S-TRANSFERASE KAPPA"/>
    <property type="match status" value="1"/>
</dbReference>
<dbReference type="InterPro" id="IPR014440">
    <property type="entry name" value="HCCAis_GSTk"/>
</dbReference>
<sequence length="231" mass="25888">MGGRIDCYFDIASLYSYLAFAYLIKTLEKIESHGVHVEFHPILLGAVNAKTGNKPPWSVPAKAVYGSEFEGPRATAYFGRPDIRPPKDFMPRAHTILPLRTLHYIKRTYSREIYHAVLEHYFHAFWMPPNLNLTQVDVLAKVIADSGKFSPKECEAILAAAQTQEVKDMLTGATQEALERGAFGAPWLWATNGEGKGEPFFGSDRFGYVYKFLGLPYQDVELLAPGQVSKL</sequence>